<dbReference type="InterPro" id="IPR011006">
    <property type="entry name" value="CheY-like_superfamily"/>
</dbReference>
<dbReference type="Pfam" id="PF03861">
    <property type="entry name" value="ANTAR"/>
    <property type="match status" value="1"/>
</dbReference>
<gene>
    <name evidence="3" type="ORF">LKD32_03730</name>
</gene>
<accession>A0AAE3ALT4</accession>
<feature type="compositionally biased region" description="Basic and acidic residues" evidence="1">
    <location>
        <begin position="128"/>
        <end position="137"/>
    </location>
</feature>
<dbReference type="PROSITE" id="PS50921">
    <property type="entry name" value="ANTAR"/>
    <property type="match status" value="1"/>
</dbReference>
<evidence type="ECO:0000313" key="4">
    <source>
        <dbReference type="Proteomes" id="UP001198962"/>
    </source>
</evidence>
<dbReference type="InterPro" id="IPR036388">
    <property type="entry name" value="WH-like_DNA-bd_sf"/>
</dbReference>
<dbReference type="GO" id="GO:0003723">
    <property type="term" value="F:RNA binding"/>
    <property type="evidence" value="ECO:0007669"/>
    <property type="project" value="InterPro"/>
</dbReference>
<reference evidence="3" key="1">
    <citation type="submission" date="2021-10" db="EMBL/GenBank/DDBJ databases">
        <title>Anaerobic single-cell dispensing facilitates the cultivation of human gut bacteria.</title>
        <authorList>
            <person name="Afrizal A."/>
        </authorList>
    </citation>
    <scope>NUCLEOTIDE SEQUENCE</scope>
    <source>
        <strain evidence="3">CLA-AA-H274</strain>
    </source>
</reference>
<keyword evidence="4" id="KW-1185">Reference proteome</keyword>
<protein>
    <submittedName>
        <fullName evidence="3">ANTAR domain-containing protein</fullName>
    </submittedName>
</protein>
<feature type="domain" description="ANTAR" evidence="2">
    <location>
        <begin position="116"/>
        <end position="177"/>
    </location>
</feature>
<dbReference type="InterPro" id="IPR005561">
    <property type="entry name" value="ANTAR"/>
</dbReference>
<organism evidence="3 4">
    <name type="scientific">Brotaphodocola catenula</name>
    <dbReference type="NCBI Taxonomy" id="2885361"/>
    <lineage>
        <taxon>Bacteria</taxon>
        <taxon>Bacillati</taxon>
        <taxon>Bacillota</taxon>
        <taxon>Clostridia</taxon>
        <taxon>Lachnospirales</taxon>
        <taxon>Lachnospiraceae</taxon>
        <taxon>Brotaphodocola</taxon>
    </lineage>
</organism>
<evidence type="ECO:0000256" key="1">
    <source>
        <dbReference type="SAM" id="MobiDB-lite"/>
    </source>
</evidence>
<evidence type="ECO:0000313" key="3">
    <source>
        <dbReference type="EMBL" id="MCC2164001.1"/>
    </source>
</evidence>
<dbReference type="SMART" id="SM01012">
    <property type="entry name" value="ANTAR"/>
    <property type="match status" value="1"/>
</dbReference>
<dbReference type="EMBL" id="JAJEPU010000007">
    <property type="protein sequence ID" value="MCC2164001.1"/>
    <property type="molecule type" value="Genomic_DNA"/>
</dbReference>
<sequence>MANVIVAFSKPEDAKNIKNILVRNGFQVNSACTSGAQALSLTEDLSSGIIVCGYRLTDMLFTELYEYMPKDFSMLMISSPSKWATSMPEDIVCLPMPMKVHDLVDTLEMMVQAQTRRRRKQRQQPKQRSGEEQRVIDQAKSLLMERNNMTEEEAHRYIQKCSMDSGTNLIETAQMVISLINV</sequence>
<dbReference type="SUPFAM" id="SSF52172">
    <property type="entry name" value="CheY-like"/>
    <property type="match status" value="1"/>
</dbReference>
<feature type="region of interest" description="Disordered" evidence="1">
    <location>
        <begin position="114"/>
        <end position="138"/>
    </location>
</feature>
<comment type="caution">
    <text evidence="3">The sequence shown here is derived from an EMBL/GenBank/DDBJ whole genome shotgun (WGS) entry which is preliminary data.</text>
</comment>
<dbReference type="AlphaFoldDB" id="A0AAE3ALT4"/>
<name>A0AAE3ALT4_9FIRM</name>
<proteinExistence type="predicted"/>
<dbReference type="RefSeq" id="WP_177976598.1">
    <property type="nucleotide sequence ID" value="NZ_JAJEPU010000007.1"/>
</dbReference>
<dbReference type="Gene3D" id="1.10.10.10">
    <property type="entry name" value="Winged helix-like DNA-binding domain superfamily/Winged helix DNA-binding domain"/>
    <property type="match status" value="1"/>
</dbReference>
<evidence type="ECO:0000259" key="2">
    <source>
        <dbReference type="PROSITE" id="PS50921"/>
    </source>
</evidence>
<dbReference type="Proteomes" id="UP001198962">
    <property type="component" value="Unassembled WGS sequence"/>
</dbReference>
<feature type="compositionally biased region" description="Basic residues" evidence="1">
    <location>
        <begin position="115"/>
        <end position="125"/>
    </location>
</feature>